<dbReference type="InterPro" id="IPR000073">
    <property type="entry name" value="AB_hydrolase_1"/>
</dbReference>
<keyword evidence="5" id="KW-1185">Reference proteome</keyword>
<gene>
    <name evidence="4" type="ordered locus">Ftrac_2367</name>
</gene>
<dbReference type="GO" id="GO:0008233">
    <property type="term" value="F:peptidase activity"/>
    <property type="evidence" value="ECO:0007669"/>
    <property type="project" value="InterPro"/>
</dbReference>
<dbReference type="AlphaFoldDB" id="E4TLP1"/>
<dbReference type="OrthoDB" id="9796770at2"/>
<dbReference type="HOGENOM" id="CLU_020336_50_0_10"/>
<protein>
    <submittedName>
        <fullName evidence="4">Alpha/beta hydrolase fold protein</fullName>
    </submittedName>
</protein>
<evidence type="ECO:0000256" key="2">
    <source>
        <dbReference type="ARBA" id="ARBA00022801"/>
    </source>
</evidence>
<evidence type="ECO:0000313" key="5">
    <source>
        <dbReference type="Proteomes" id="UP000008720"/>
    </source>
</evidence>
<dbReference type="PRINTS" id="PR00793">
    <property type="entry name" value="PROAMNOPTASE"/>
</dbReference>
<dbReference type="KEGG" id="mtt:Ftrac_2367"/>
<dbReference type="InterPro" id="IPR002410">
    <property type="entry name" value="Peptidase_S33"/>
</dbReference>
<dbReference type="PANTHER" id="PTHR43798">
    <property type="entry name" value="MONOACYLGLYCEROL LIPASE"/>
    <property type="match status" value="1"/>
</dbReference>
<dbReference type="PANTHER" id="PTHR43798:SF33">
    <property type="entry name" value="HYDROLASE, PUTATIVE (AFU_ORTHOLOGUE AFUA_2G14860)-RELATED"/>
    <property type="match status" value="1"/>
</dbReference>
<evidence type="ECO:0000313" key="4">
    <source>
        <dbReference type="EMBL" id="ADR22345.1"/>
    </source>
</evidence>
<dbReference type="GO" id="GO:0006508">
    <property type="term" value="P:proteolysis"/>
    <property type="evidence" value="ECO:0007669"/>
    <property type="project" value="InterPro"/>
</dbReference>
<dbReference type="InterPro" id="IPR029058">
    <property type="entry name" value="AB_hydrolase_fold"/>
</dbReference>
<dbReference type="GO" id="GO:0016020">
    <property type="term" value="C:membrane"/>
    <property type="evidence" value="ECO:0007669"/>
    <property type="project" value="TreeGrafter"/>
</dbReference>
<dbReference type="SUPFAM" id="SSF53474">
    <property type="entry name" value="alpha/beta-Hydrolases"/>
    <property type="match status" value="1"/>
</dbReference>
<dbReference type="Gene3D" id="3.40.50.1820">
    <property type="entry name" value="alpha/beta hydrolase"/>
    <property type="match status" value="1"/>
</dbReference>
<dbReference type="PROSITE" id="PS51257">
    <property type="entry name" value="PROKAR_LIPOPROTEIN"/>
    <property type="match status" value="1"/>
</dbReference>
<dbReference type="STRING" id="643867.Ftrac_2367"/>
<sequence length="308" mass="34895">MKKLLILNILLFLLIGCSDRPKHKYSDLGTKEINGTQLYYKTIGKGEPILVLHGGPGLNHNYLFSHLSTLADHYQLIFYDQRACGKSSLNVDTSSITIDNFVKDIEGLRQSFGIKRLNLMAHSWGGLLAMKYAIKHHEKIKSLILINSTGASSDINANANQILADRFTQEDSISRVNIIQMEAFQKRDPKTIEELMKIGFKHQFHNSSLIDSLGLDLNENYKKTSGLLQNLTKDLMNYDFHADLKAIKSSTLLIYGDDDPLAETAGQRIHDAIDQSKLKIIDNCGHFPFIEKPQEFKEIILNFMNENQ</sequence>
<dbReference type="Pfam" id="PF00561">
    <property type="entry name" value="Abhydrolase_1"/>
    <property type="match status" value="1"/>
</dbReference>
<accession>E4TLP1</accession>
<dbReference type="EMBL" id="CP002349">
    <property type="protein sequence ID" value="ADR22345.1"/>
    <property type="molecule type" value="Genomic_DNA"/>
</dbReference>
<dbReference type="RefSeq" id="WP_013454488.1">
    <property type="nucleotide sequence ID" value="NC_014759.1"/>
</dbReference>
<dbReference type="Proteomes" id="UP000008720">
    <property type="component" value="Chromosome"/>
</dbReference>
<organism evidence="4 5">
    <name type="scientific">Marivirga tractuosa (strain ATCC 23168 / DSM 4126 / NBRC 15989 / NCIMB 1408 / VKM B-1430 / H-43)</name>
    <name type="common">Microscilla tractuosa</name>
    <name type="synonym">Flexibacter tractuosus</name>
    <dbReference type="NCBI Taxonomy" id="643867"/>
    <lineage>
        <taxon>Bacteria</taxon>
        <taxon>Pseudomonadati</taxon>
        <taxon>Bacteroidota</taxon>
        <taxon>Cytophagia</taxon>
        <taxon>Cytophagales</taxon>
        <taxon>Marivirgaceae</taxon>
        <taxon>Marivirga</taxon>
    </lineage>
</organism>
<keyword evidence="2 4" id="KW-0378">Hydrolase</keyword>
<feature type="domain" description="AB hydrolase-1" evidence="3">
    <location>
        <begin position="48"/>
        <end position="293"/>
    </location>
</feature>
<name>E4TLP1_MARTH</name>
<evidence type="ECO:0000259" key="3">
    <source>
        <dbReference type="Pfam" id="PF00561"/>
    </source>
</evidence>
<dbReference type="InterPro" id="IPR050266">
    <property type="entry name" value="AB_hydrolase_sf"/>
</dbReference>
<evidence type="ECO:0000256" key="1">
    <source>
        <dbReference type="ARBA" id="ARBA00010088"/>
    </source>
</evidence>
<dbReference type="eggNOG" id="COG0596">
    <property type="taxonomic scope" value="Bacteria"/>
</dbReference>
<dbReference type="ESTHER" id="marth-e4tlp1">
    <property type="family name" value="Proline_iminopeptidase"/>
</dbReference>
<proteinExistence type="inferred from homology"/>
<reference evidence="4 5" key="1">
    <citation type="journal article" date="2011" name="Stand. Genomic Sci.">
        <title>Complete genome sequence of Marivirga tractuosa type strain (H-43).</title>
        <authorList>
            <person name="Pagani I."/>
            <person name="Chertkov O."/>
            <person name="Lapidus A."/>
            <person name="Lucas S."/>
            <person name="Del Rio T.G."/>
            <person name="Tice H."/>
            <person name="Copeland A."/>
            <person name="Cheng J.F."/>
            <person name="Nolan M."/>
            <person name="Saunders E."/>
            <person name="Pitluck S."/>
            <person name="Held B."/>
            <person name="Goodwin L."/>
            <person name="Liolios K."/>
            <person name="Ovchinikova G."/>
            <person name="Ivanova N."/>
            <person name="Mavromatis K."/>
            <person name="Pati A."/>
            <person name="Chen A."/>
            <person name="Palaniappan K."/>
            <person name="Land M."/>
            <person name="Hauser L."/>
            <person name="Jeffries C.D."/>
            <person name="Detter J.C."/>
            <person name="Han C."/>
            <person name="Tapia R."/>
            <person name="Ngatchou-Djao O.D."/>
            <person name="Rohde M."/>
            <person name="Goker M."/>
            <person name="Spring S."/>
            <person name="Sikorski J."/>
            <person name="Woyke T."/>
            <person name="Bristow J."/>
            <person name="Eisen J.A."/>
            <person name="Markowitz V."/>
            <person name="Hugenholtz P."/>
            <person name="Klenk H.P."/>
            <person name="Kyrpides N.C."/>
        </authorList>
    </citation>
    <scope>NUCLEOTIDE SEQUENCE [LARGE SCALE GENOMIC DNA]</scope>
    <source>
        <strain evidence="5">ATCC 23168 / DSM 4126 / NBRC 15989 / NCIMB 1408 / VKM B-1430 / H-43</strain>
    </source>
</reference>
<comment type="similarity">
    <text evidence="1">Belongs to the peptidase S33 family.</text>
</comment>